<evidence type="ECO:0000313" key="9">
    <source>
        <dbReference type="EMBL" id="KAG2209837.1"/>
    </source>
</evidence>
<feature type="transmembrane region" description="Helical" evidence="8">
    <location>
        <begin position="216"/>
        <end position="236"/>
    </location>
</feature>
<keyword evidence="7" id="KW-0675">Receptor</keyword>
<feature type="transmembrane region" description="Helical" evidence="8">
    <location>
        <begin position="510"/>
        <end position="543"/>
    </location>
</feature>
<proteinExistence type="predicted"/>
<feature type="non-terminal residue" evidence="9">
    <location>
        <position position="1"/>
    </location>
</feature>
<evidence type="ECO:0000256" key="5">
    <source>
        <dbReference type="ARBA" id="ARBA00022989"/>
    </source>
</evidence>
<comment type="caution">
    <text evidence="9">The sequence shown here is derived from an EMBL/GenBank/DDBJ whole genome shotgun (WGS) entry which is preliminary data.</text>
</comment>
<gene>
    <name evidence="9" type="ORF">INT47_001986</name>
</gene>
<evidence type="ECO:0000256" key="8">
    <source>
        <dbReference type="SAM" id="Phobius"/>
    </source>
</evidence>
<dbReference type="InterPro" id="IPR026612">
    <property type="entry name" value="STRA6-like"/>
</dbReference>
<feature type="transmembrane region" description="Helical" evidence="8">
    <location>
        <begin position="600"/>
        <end position="618"/>
    </location>
</feature>
<dbReference type="Proteomes" id="UP000603453">
    <property type="component" value="Unassembled WGS sequence"/>
</dbReference>
<feature type="transmembrane region" description="Helical" evidence="8">
    <location>
        <begin position="313"/>
        <end position="338"/>
    </location>
</feature>
<feature type="transmembrane region" description="Helical" evidence="8">
    <location>
        <begin position="445"/>
        <end position="478"/>
    </location>
</feature>
<dbReference type="Pfam" id="PF14752">
    <property type="entry name" value="RBP_receptor"/>
    <property type="match status" value="1"/>
</dbReference>
<organism evidence="9 10">
    <name type="scientific">Mucor saturninus</name>
    <dbReference type="NCBI Taxonomy" id="64648"/>
    <lineage>
        <taxon>Eukaryota</taxon>
        <taxon>Fungi</taxon>
        <taxon>Fungi incertae sedis</taxon>
        <taxon>Mucoromycota</taxon>
        <taxon>Mucoromycotina</taxon>
        <taxon>Mucoromycetes</taxon>
        <taxon>Mucorales</taxon>
        <taxon>Mucorineae</taxon>
        <taxon>Mucoraceae</taxon>
        <taxon>Mucor</taxon>
    </lineage>
</organism>
<dbReference type="AlphaFoldDB" id="A0A8H7RF40"/>
<keyword evidence="2" id="KW-0813">Transport</keyword>
<dbReference type="GO" id="GO:0005886">
    <property type="term" value="C:plasma membrane"/>
    <property type="evidence" value="ECO:0007669"/>
    <property type="project" value="UniProtKB-SubCell"/>
</dbReference>
<dbReference type="PANTHER" id="PTHR21444">
    <property type="entry name" value="COILED-COIL DOMAIN-CONTAINING PROTEIN 180"/>
    <property type="match status" value="1"/>
</dbReference>
<evidence type="ECO:0000256" key="2">
    <source>
        <dbReference type="ARBA" id="ARBA00022448"/>
    </source>
</evidence>
<feature type="transmembrane region" description="Helical" evidence="8">
    <location>
        <begin position="401"/>
        <end position="424"/>
    </location>
</feature>
<dbReference type="EMBL" id="JAEPRD010000014">
    <property type="protein sequence ID" value="KAG2209837.1"/>
    <property type="molecule type" value="Genomic_DNA"/>
</dbReference>
<keyword evidence="5 8" id="KW-1133">Transmembrane helix</keyword>
<evidence type="ECO:0000256" key="4">
    <source>
        <dbReference type="ARBA" id="ARBA00022692"/>
    </source>
</evidence>
<feature type="transmembrane region" description="Helical" evidence="8">
    <location>
        <begin position="282"/>
        <end position="301"/>
    </location>
</feature>
<sequence>MGYDSKQNMFQDGICQQINEIDGDVGWHTMESDDWMYYPQQTVNVSLTAATISAALVGGCCAPNRYKTSGFLFQDDGRTYSETGNKIVAISDLPLMQNITVTGWYMKKFVDDHAMNLTVIPSVHHPDKQSIFFEIAAFDRGMIMKYIFYDYEDKMIGNHSTGLLRNVITIPDITVPRFTRRVLIQIYGSRADPMCFSYLYAGLPIKFLCRTPSHKVLMCIIVMLGSFILNQAWNILNSQASIFHEWLPRAAKIVEIFLSFFLYAVYFYPVFLCFHASYRLRIANLFGATTTCTLFGLRMALDIPSYAITYARNLPFLVINLLAAVPTIVAYSVVLLYFNRNHDSWFATVWILLTVSIWQIKLSSVTDMAKHPGVFKKYFRKLFGLHRYVRIPFAIKTSLSLLVYCLGQLIPLLLTQMIGVGGVVPRHICSWSPYLSQFQYHPQPMEFAISAFFYMQISVFVATVGGGGLCIIYSLGIIRRFTKDILRLRKGDYFLFKGKRNNGIDLDDAIRFLGVVIGFGFTGTLYFMVEISLIGTFVTMLILMDRFRESLIHHLGYGVFFASFFIAFIVQLLQKCITNLIFVESRTRFSIQHRSPFLHYWYFMMLTSMTRALTSYIIRTLKLVVRYPLFSLRVDRNAETWSVRRGDGGFTAYCGMLLAEHEYNNPVVLAFIECILHSTQSLNSMPDVKTSQNTFCSHHKKKLIMDLEKRISPEEASRDMKGSDATLIADTKTKPCQTTSSAKRAKARWFLAYTLSNNPG</sequence>
<accession>A0A8H7RF40</accession>
<dbReference type="GO" id="GO:0038023">
    <property type="term" value="F:signaling receptor activity"/>
    <property type="evidence" value="ECO:0007669"/>
    <property type="project" value="InterPro"/>
</dbReference>
<dbReference type="PANTHER" id="PTHR21444:SF15">
    <property type="entry name" value="RECEPTOR FOR RETINOL UPTAKE STRA6"/>
    <property type="match status" value="1"/>
</dbReference>
<evidence type="ECO:0000256" key="3">
    <source>
        <dbReference type="ARBA" id="ARBA00022475"/>
    </source>
</evidence>
<keyword evidence="6 8" id="KW-0472">Membrane</keyword>
<evidence type="ECO:0008006" key="11">
    <source>
        <dbReference type="Google" id="ProtNLM"/>
    </source>
</evidence>
<protein>
    <recommendedName>
        <fullName evidence="11">Receptor for retinol uptake STRA6</fullName>
    </recommendedName>
</protein>
<dbReference type="OrthoDB" id="2376984at2759"/>
<evidence type="ECO:0000256" key="7">
    <source>
        <dbReference type="ARBA" id="ARBA00023170"/>
    </source>
</evidence>
<evidence type="ECO:0000256" key="1">
    <source>
        <dbReference type="ARBA" id="ARBA00004651"/>
    </source>
</evidence>
<reference evidence="9" key="1">
    <citation type="submission" date="2020-12" db="EMBL/GenBank/DDBJ databases">
        <title>Metabolic potential, ecology and presence of endohyphal bacteria is reflected in genomic diversity of Mucoromycotina.</title>
        <authorList>
            <person name="Muszewska A."/>
            <person name="Okrasinska A."/>
            <person name="Steczkiewicz K."/>
            <person name="Drgas O."/>
            <person name="Orlowska M."/>
            <person name="Perlinska-Lenart U."/>
            <person name="Aleksandrzak-Piekarczyk T."/>
            <person name="Szatraj K."/>
            <person name="Zielenkiewicz U."/>
            <person name="Pilsyk S."/>
            <person name="Malc E."/>
            <person name="Mieczkowski P."/>
            <person name="Kruszewska J.S."/>
            <person name="Biernat P."/>
            <person name="Pawlowska J."/>
        </authorList>
    </citation>
    <scope>NUCLEOTIDE SEQUENCE</scope>
    <source>
        <strain evidence="9">WA0000017839</strain>
    </source>
</reference>
<comment type="subcellular location">
    <subcellularLocation>
        <location evidence="1">Cell membrane</location>
        <topology evidence="1">Multi-pass membrane protein</topology>
    </subcellularLocation>
</comment>
<keyword evidence="10" id="KW-1185">Reference proteome</keyword>
<keyword evidence="3" id="KW-1003">Cell membrane</keyword>
<feature type="transmembrane region" description="Helical" evidence="8">
    <location>
        <begin position="555"/>
        <end position="573"/>
    </location>
</feature>
<evidence type="ECO:0000256" key="6">
    <source>
        <dbReference type="ARBA" id="ARBA00023136"/>
    </source>
</evidence>
<name>A0A8H7RF40_9FUNG</name>
<evidence type="ECO:0000313" key="10">
    <source>
        <dbReference type="Proteomes" id="UP000603453"/>
    </source>
</evidence>
<keyword evidence="4 8" id="KW-0812">Transmembrane</keyword>
<feature type="transmembrane region" description="Helical" evidence="8">
    <location>
        <begin position="256"/>
        <end position="275"/>
    </location>
</feature>